<gene>
    <name evidence="1" type="ORF">DN745_03765</name>
</gene>
<sequence length="75" mass="8252">MLLACAASFLLLGCVTPQPGPRYVEQITSSKDTVKLLYSQPIGEQTRRGLIECDRAADGALQNCQNVNIHFNDEE</sequence>
<dbReference type="KEGG" id="bsed:DN745_03765"/>
<accession>A0A2Z4FIJ7</accession>
<keyword evidence="2" id="KW-1185">Reference proteome</keyword>
<dbReference type="EMBL" id="CP030032">
    <property type="protein sequence ID" value="AWV88506.1"/>
    <property type="molecule type" value="Genomic_DNA"/>
</dbReference>
<proteinExistence type="predicted"/>
<protein>
    <submittedName>
        <fullName evidence="1">Uncharacterized protein</fullName>
    </submittedName>
</protein>
<reference evidence="1 2" key="1">
    <citation type="submission" date="2018-06" db="EMBL/GenBank/DDBJ databases">
        <title>Lujinxingia sediminis gen. nov. sp. nov., a new facultative anaerobic member of the class Deltaproteobacteria, and proposal of Lujinxingaceae fam. nov.</title>
        <authorList>
            <person name="Guo L.-Y."/>
            <person name="Li C.-M."/>
            <person name="Wang S."/>
            <person name="Du Z.-J."/>
        </authorList>
    </citation>
    <scope>NUCLEOTIDE SEQUENCE [LARGE SCALE GENOMIC DNA]</scope>
    <source>
        <strain evidence="1 2">FA350</strain>
    </source>
</reference>
<dbReference type="OrthoDB" id="9913088at2"/>
<evidence type="ECO:0000313" key="1">
    <source>
        <dbReference type="EMBL" id="AWV88506.1"/>
    </source>
</evidence>
<dbReference type="Proteomes" id="UP000249799">
    <property type="component" value="Chromosome"/>
</dbReference>
<dbReference type="AlphaFoldDB" id="A0A2Z4FIJ7"/>
<organism evidence="1 2">
    <name type="scientific">Bradymonas sediminis</name>
    <dbReference type="NCBI Taxonomy" id="1548548"/>
    <lineage>
        <taxon>Bacteria</taxon>
        <taxon>Deltaproteobacteria</taxon>
        <taxon>Bradymonadales</taxon>
        <taxon>Bradymonadaceae</taxon>
        <taxon>Bradymonas</taxon>
    </lineage>
</organism>
<name>A0A2Z4FIJ7_9DELT</name>
<evidence type="ECO:0000313" key="2">
    <source>
        <dbReference type="Proteomes" id="UP000249799"/>
    </source>
</evidence>